<reference evidence="5" key="2">
    <citation type="submission" date="2011-06" db="EMBL/GenBank/DDBJ databases">
        <title>The complete genome of Flexistipes sinusarabici DSM 4947.</title>
        <authorList>
            <person name="Lucas S."/>
            <person name="Han J."/>
            <person name="Lapidus A."/>
            <person name="Bruce D."/>
            <person name="Goodwin L."/>
            <person name="Pitluck S."/>
            <person name="Peters L."/>
            <person name="Kyrpides N."/>
            <person name="Mavromatis K."/>
            <person name="Ivanova N."/>
            <person name="Mikhailova N."/>
            <person name="Chertkov O."/>
            <person name="Detter J.C."/>
            <person name="Tapia R."/>
            <person name="Han C."/>
            <person name="Land M."/>
            <person name="Hauser L."/>
            <person name="Markowitz V."/>
            <person name="Cheng J.-F."/>
            <person name="Hugenholtz P."/>
            <person name="Woyke T."/>
            <person name="Wu D."/>
            <person name="Spring S."/>
            <person name="Schroeder M."/>
            <person name="Brambilla E."/>
            <person name="Klenk H.-P."/>
            <person name="Eisen J.A."/>
        </authorList>
    </citation>
    <scope>NUCLEOTIDE SEQUENCE [LARGE SCALE GENOMIC DNA]</scope>
    <source>
        <strain evidence="5">DSM 4947 / MAS 10</strain>
    </source>
</reference>
<keyword evidence="5" id="KW-1185">Reference proteome</keyword>
<dbReference type="NCBIfam" id="TIGR00186">
    <property type="entry name" value="rRNA_methyl_3"/>
    <property type="match status" value="1"/>
</dbReference>
<gene>
    <name evidence="4" type="ordered locus">Flexsi_1729</name>
</gene>
<dbReference type="Gene3D" id="3.30.1330.30">
    <property type="match status" value="1"/>
</dbReference>
<dbReference type="EMBL" id="CP002858">
    <property type="protein sequence ID" value="AEI15371.1"/>
    <property type="molecule type" value="Genomic_DNA"/>
</dbReference>
<dbReference type="RefSeq" id="WP_013886842.1">
    <property type="nucleotide sequence ID" value="NC_015672.1"/>
</dbReference>
<keyword evidence="2" id="KW-0808">Transferase</keyword>
<dbReference type="PANTHER" id="PTHR46429:SF1">
    <property type="entry name" value="23S RRNA (GUANOSINE-2'-O-)-METHYLTRANSFERASE RLMB"/>
    <property type="match status" value="1"/>
</dbReference>
<evidence type="ECO:0000313" key="5">
    <source>
        <dbReference type="Proteomes" id="UP000006621"/>
    </source>
</evidence>
<organism evidence="4 5">
    <name type="scientific">Flexistipes sinusarabici (strain ATCC 49648 / DSM 4947 / MAS 10)</name>
    <dbReference type="NCBI Taxonomy" id="717231"/>
    <lineage>
        <taxon>Bacteria</taxon>
        <taxon>Pseudomonadati</taxon>
        <taxon>Deferribacterota</taxon>
        <taxon>Deferribacteres</taxon>
        <taxon>Deferribacterales</taxon>
        <taxon>Flexistipitaceae</taxon>
        <taxon>Flexistipes</taxon>
    </lineage>
</organism>
<dbReference type="OrthoDB" id="9794400at2"/>
<dbReference type="InterPro" id="IPR004441">
    <property type="entry name" value="rRNA_MeTrfase_TrmH"/>
</dbReference>
<dbReference type="GO" id="GO:0006396">
    <property type="term" value="P:RNA processing"/>
    <property type="evidence" value="ECO:0007669"/>
    <property type="project" value="InterPro"/>
</dbReference>
<dbReference type="Proteomes" id="UP000006621">
    <property type="component" value="Chromosome"/>
</dbReference>
<sequence length="229" mass="26061">MIVYGKNPFWEALKTGNIRKAYIKETKETDEYKNILKKKKIPFDVLKNTEFNEKFGFEAQGVAFESNLKFKDEYEIDTDVSSLKIAVLDHIQDPQNFGAVIRAGHCFGINHFVVAKNNQVNITPTVVKASAGSIFHVNLYMAVNIARFLERLIKENFFVYAADVNASLALKNVSFAEKSIVILGSEGKGIRPNVLKRADERFYIPMYGKIDSLNVSQSATIVFYHMHYF</sequence>
<dbReference type="Pfam" id="PF00588">
    <property type="entry name" value="SpoU_methylase"/>
    <property type="match status" value="1"/>
</dbReference>
<dbReference type="InterPro" id="IPR029028">
    <property type="entry name" value="Alpha/beta_knot_MTases"/>
</dbReference>
<dbReference type="Gene3D" id="3.40.1280.10">
    <property type="match status" value="1"/>
</dbReference>
<feature type="domain" description="tRNA/rRNA methyltransferase SpoU type" evidence="3">
    <location>
        <begin position="86"/>
        <end position="224"/>
    </location>
</feature>
<dbReference type="InterPro" id="IPR001537">
    <property type="entry name" value="SpoU_MeTrfase"/>
</dbReference>
<evidence type="ECO:0000259" key="3">
    <source>
        <dbReference type="Pfam" id="PF00588"/>
    </source>
</evidence>
<dbReference type="InterPro" id="IPR029026">
    <property type="entry name" value="tRNA_m1G_MTases_N"/>
</dbReference>
<proteinExistence type="predicted"/>
<evidence type="ECO:0000256" key="1">
    <source>
        <dbReference type="ARBA" id="ARBA00022603"/>
    </source>
</evidence>
<dbReference type="KEGG" id="fsi:Flexsi_1729"/>
<dbReference type="STRING" id="717231.Flexsi_1729"/>
<name>F8E9W0_FLESM</name>
<reference evidence="4 5" key="1">
    <citation type="journal article" date="2011" name="Stand. Genomic Sci.">
        <title>Genome sequence of the moderately thermophilic halophile Flexistipes sinusarabici strain (MAS10).</title>
        <authorList>
            <person name="Lapidus A."/>
            <person name="Chertkov O."/>
            <person name="Nolan M."/>
            <person name="Lucas S."/>
            <person name="Hammon N."/>
            <person name="Deshpande S."/>
            <person name="Cheng J.F."/>
            <person name="Tapia R."/>
            <person name="Han C."/>
            <person name="Goodwin L."/>
            <person name="Pitluck S."/>
            <person name="Liolios K."/>
            <person name="Pagani I."/>
            <person name="Ivanova N."/>
            <person name="Huntemann M."/>
            <person name="Mavromatis K."/>
            <person name="Mikhailova N."/>
            <person name="Pati A."/>
            <person name="Chen A."/>
            <person name="Palaniappan K."/>
            <person name="Land M."/>
            <person name="Hauser L."/>
            <person name="Brambilla E.M."/>
            <person name="Rohde M."/>
            <person name="Abt B."/>
            <person name="Spring S."/>
            <person name="Goker M."/>
            <person name="Bristow J."/>
            <person name="Eisen J.A."/>
            <person name="Markowitz V."/>
            <person name="Hugenholtz P."/>
            <person name="Kyrpides N.C."/>
            <person name="Klenk H.P."/>
            <person name="Woyke T."/>
        </authorList>
    </citation>
    <scope>NUCLEOTIDE SEQUENCE [LARGE SCALE GENOMIC DNA]</scope>
    <source>
        <strain evidence="5">DSM 4947 / MAS 10</strain>
    </source>
</reference>
<accession>F8E9W0</accession>
<keyword evidence="1 4" id="KW-0489">Methyltransferase</keyword>
<dbReference type="CDD" id="cd18103">
    <property type="entry name" value="SpoU-like_RlmB"/>
    <property type="match status" value="1"/>
</dbReference>
<dbReference type="GO" id="GO:0003723">
    <property type="term" value="F:RNA binding"/>
    <property type="evidence" value="ECO:0007669"/>
    <property type="project" value="InterPro"/>
</dbReference>
<dbReference type="PANTHER" id="PTHR46429">
    <property type="entry name" value="23S RRNA (GUANOSINE-2'-O-)-METHYLTRANSFERASE RLMB"/>
    <property type="match status" value="1"/>
</dbReference>
<protein>
    <submittedName>
        <fullName evidence="4">RNA methyltransferase, TrmH family, group 3</fullName>
    </submittedName>
</protein>
<dbReference type="HOGENOM" id="CLU_021322_0_1_0"/>
<evidence type="ECO:0000256" key="2">
    <source>
        <dbReference type="ARBA" id="ARBA00022679"/>
    </source>
</evidence>
<dbReference type="GO" id="GO:0032259">
    <property type="term" value="P:methylation"/>
    <property type="evidence" value="ECO:0007669"/>
    <property type="project" value="UniProtKB-KW"/>
</dbReference>
<dbReference type="GO" id="GO:0005829">
    <property type="term" value="C:cytosol"/>
    <property type="evidence" value="ECO:0007669"/>
    <property type="project" value="TreeGrafter"/>
</dbReference>
<dbReference type="SUPFAM" id="SSF75217">
    <property type="entry name" value="alpha/beta knot"/>
    <property type="match status" value="1"/>
</dbReference>
<dbReference type="InterPro" id="IPR029064">
    <property type="entry name" value="Ribosomal_eL30-like_sf"/>
</dbReference>
<dbReference type="eggNOG" id="COG0566">
    <property type="taxonomic scope" value="Bacteria"/>
</dbReference>
<evidence type="ECO:0000313" key="4">
    <source>
        <dbReference type="EMBL" id="AEI15371.1"/>
    </source>
</evidence>
<dbReference type="GO" id="GO:0008173">
    <property type="term" value="F:RNA methyltransferase activity"/>
    <property type="evidence" value="ECO:0007669"/>
    <property type="project" value="InterPro"/>
</dbReference>
<dbReference type="AlphaFoldDB" id="F8E9W0"/>